<dbReference type="NCBIfam" id="TIGR01730">
    <property type="entry name" value="RND_mfp"/>
    <property type="match status" value="1"/>
</dbReference>
<evidence type="ECO:0000259" key="5">
    <source>
        <dbReference type="Pfam" id="PF25917"/>
    </source>
</evidence>
<dbReference type="GO" id="GO:1990281">
    <property type="term" value="C:efflux pump complex"/>
    <property type="evidence" value="ECO:0007669"/>
    <property type="project" value="TreeGrafter"/>
</dbReference>
<dbReference type="PANTHER" id="PTHR30469">
    <property type="entry name" value="MULTIDRUG RESISTANCE PROTEIN MDTA"/>
    <property type="match status" value="1"/>
</dbReference>
<dbReference type="InterPro" id="IPR006143">
    <property type="entry name" value="RND_pump_MFP"/>
</dbReference>
<keyword evidence="3" id="KW-0813">Transport</keyword>
<evidence type="ECO:0000256" key="1">
    <source>
        <dbReference type="ARBA" id="ARBA00004196"/>
    </source>
</evidence>
<dbReference type="EMBL" id="BAABLX010000024">
    <property type="protein sequence ID" value="GAA4945075.1"/>
    <property type="molecule type" value="Genomic_DNA"/>
</dbReference>
<sequence>MAIKPFLVCILPGRIQMITSKYSRYCLITLTTLAITACGGEANQTSAPAEIVRPVKLVNISAAQGTEITRFPAVVSASQSSELSFQVGGLLQEFPIKEAQTIQRGELIAKLDPRDFQSVLDAAKAQFNSANTEYQRAERLAKEDAIASSVLEQRKTQLDIAKSQLDQAEKALDDSVLTAPFNGVIAQKHASKRQTISPGQDIVKLINVDLLEAQIDLPASFIANIPKDEASNDQRRAYIMLDSAPDQMIEATFKEASLLADTSSQTYEITFEFTPPSNLLVLPGMNATVEIQTSSTGDNARVAIPMSAVTGNDEEKFVWVVDKSTMLVSKRAVALENGVGETLIVTDGLSQDDTIVAAGAAYLSEGLKVREWK</sequence>
<comment type="subcellular location">
    <subcellularLocation>
        <location evidence="1">Cell envelope</location>
    </subcellularLocation>
</comment>
<dbReference type="InterPro" id="IPR058627">
    <property type="entry name" value="MdtA-like_C"/>
</dbReference>
<protein>
    <submittedName>
        <fullName evidence="7">Efflux RND transporter periplasmic adaptor subunit</fullName>
    </submittedName>
</protein>
<dbReference type="Pfam" id="PF25917">
    <property type="entry name" value="BSH_RND"/>
    <property type="match status" value="1"/>
</dbReference>
<keyword evidence="4" id="KW-0175">Coiled coil</keyword>
<evidence type="ECO:0000313" key="7">
    <source>
        <dbReference type="EMBL" id="GAA4945075.1"/>
    </source>
</evidence>
<dbReference type="Gene3D" id="2.40.30.170">
    <property type="match status" value="1"/>
</dbReference>
<dbReference type="Gene3D" id="2.40.420.20">
    <property type="match status" value="1"/>
</dbReference>
<dbReference type="Proteomes" id="UP001409585">
    <property type="component" value="Unassembled WGS sequence"/>
</dbReference>
<feature type="domain" description="Multidrug resistance protein MdtA-like barrel-sandwich hybrid" evidence="5">
    <location>
        <begin position="82"/>
        <end position="201"/>
    </location>
</feature>
<proteinExistence type="inferred from homology"/>
<evidence type="ECO:0000259" key="6">
    <source>
        <dbReference type="Pfam" id="PF25967"/>
    </source>
</evidence>
<gene>
    <name evidence="7" type="ORF">GCM10025791_25270</name>
</gene>
<evidence type="ECO:0000256" key="2">
    <source>
        <dbReference type="ARBA" id="ARBA00009477"/>
    </source>
</evidence>
<dbReference type="InterPro" id="IPR058625">
    <property type="entry name" value="MdtA-like_BSH"/>
</dbReference>
<dbReference type="Gene3D" id="2.40.50.100">
    <property type="match status" value="1"/>
</dbReference>
<name>A0AAV3U3D2_9ALTE</name>
<dbReference type="Gene3D" id="1.10.287.470">
    <property type="entry name" value="Helix hairpin bin"/>
    <property type="match status" value="1"/>
</dbReference>
<dbReference type="GO" id="GO:0015562">
    <property type="term" value="F:efflux transmembrane transporter activity"/>
    <property type="evidence" value="ECO:0007669"/>
    <property type="project" value="TreeGrafter"/>
</dbReference>
<organism evidence="7 8">
    <name type="scientific">Halioxenophilus aromaticivorans</name>
    <dbReference type="NCBI Taxonomy" id="1306992"/>
    <lineage>
        <taxon>Bacteria</taxon>
        <taxon>Pseudomonadati</taxon>
        <taxon>Pseudomonadota</taxon>
        <taxon>Gammaproteobacteria</taxon>
        <taxon>Alteromonadales</taxon>
        <taxon>Alteromonadaceae</taxon>
        <taxon>Halioxenophilus</taxon>
    </lineage>
</organism>
<reference evidence="8" key="1">
    <citation type="journal article" date="2019" name="Int. J. Syst. Evol. Microbiol.">
        <title>The Global Catalogue of Microorganisms (GCM) 10K type strain sequencing project: providing services to taxonomists for standard genome sequencing and annotation.</title>
        <authorList>
            <consortium name="The Broad Institute Genomics Platform"/>
            <consortium name="The Broad Institute Genome Sequencing Center for Infectious Disease"/>
            <person name="Wu L."/>
            <person name="Ma J."/>
        </authorList>
    </citation>
    <scope>NUCLEOTIDE SEQUENCE [LARGE SCALE GENOMIC DNA]</scope>
    <source>
        <strain evidence="8">JCM 19134</strain>
    </source>
</reference>
<feature type="coiled-coil region" evidence="4">
    <location>
        <begin position="120"/>
        <end position="171"/>
    </location>
</feature>
<comment type="caution">
    <text evidence="7">The sequence shown here is derived from an EMBL/GenBank/DDBJ whole genome shotgun (WGS) entry which is preliminary data.</text>
</comment>
<evidence type="ECO:0000256" key="3">
    <source>
        <dbReference type="ARBA" id="ARBA00022448"/>
    </source>
</evidence>
<feature type="domain" description="Multidrug resistance protein MdtA-like C-terminal permuted SH3" evidence="6">
    <location>
        <begin position="302"/>
        <end position="360"/>
    </location>
</feature>
<dbReference type="AlphaFoldDB" id="A0AAV3U3D2"/>
<evidence type="ECO:0000313" key="8">
    <source>
        <dbReference type="Proteomes" id="UP001409585"/>
    </source>
</evidence>
<dbReference type="SUPFAM" id="SSF111369">
    <property type="entry name" value="HlyD-like secretion proteins"/>
    <property type="match status" value="1"/>
</dbReference>
<comment type="similarity">
    <text evidence="2">Belongs to the membrane fusion protein (MFP) (TC 8.A.1) family.</text>
</comment>
<dbReference type="PANTHER" id="PTHR30469:SF20">
    <property type="entry name" value="EFFLUX RND TRANSPORTER PERIPLASMIC ADAPTOR SUBUNIT"/>
    <property type="match status" value="1"/>
</dbReference>
<evidence type="ECO:0000256" key="4">
    <source>
        <dbReference type="SAM" id="Coils"/>
    </source>
</evidence>
<dbReference type="Pfam" id="PF25967">
    <property type="entry name" value="RND-MFP_C"/>
    <property type="match status" value="1"/>
</dbReference>
<keyword evidence="8" id="KW-1185">Reference proteome</keyword>
<accession>A0AAV3U3D2</accession>